<reference evidence="5 6" key="1">
    <citation type="submission" date="2020-08" db="EMBL/GenBank/DDBJ databases">
        <authorList>
            <person name="Hejnol A."/>
        </authorList>
    </citation>
    <scope>NUCLEOTIDE SEQUENCE [LARGE SCALE GENOMIC DNA]</scope>
</reference>
<dbReference type="GO" id="GO:0005634">
    <property type="term" value="C:nucleus"/>
    <property type="evidence" value="ECO:0007669"/>
    <property type="project" value="UniProtKB-SubCell"/>
</dbReference>
<dbReference type="InterPro" id="IPR000626">
    <property type="entry name" value="Ubiquitin-like_dom"/>
</dbReference>
<dbReference type="GO" id="GO:0016567">
    <property type="term" value="P:protein ubiquitination"/>
    <property type="evidence" value="ECO:0007669"/>
    <property type="project" value="TreeGrafter"/>
</dbReference>
<dbReference type="AlphaFoldDB" id="A0A7I8W5I9"/>
<dbReference type="Gene3D" id="2.30.280.10">
    <property type="entry name" value="SRA-YDG"/>
    <property type="match status" value="1"/>
</dbReference>
<sequence>MKLKIIYYGTQKWFHINVETFKEIRSIKVMAHRMGLIEIPCTFLYFGQELEDDKTIEYYNIPDGGSIAYARSVESAMRPLVDTMNESKSTYKIGDLVVSFDESIGGYRTAIIIACEKKKSLANMTLNFETINTNLTSMYTVKYRCEACFQNYLNGLGGNCQSCVQGQTAVVCFKRLKPHPRRKIKVSHMKVGDQVIVKSSDFYKGGAEDIFFLCRVTQMTNDIVEVDILHYKNAILQQNKLLAANTTFYHHEELGDQCNINSIDDMVNFYEATPKCLECKDQLSGKCPYCLCFRCGKYSNEKAAVFCPRCCKNIHLTCLDPPLSGIPTDKNWYIRYCPMCIDDDDDDDDDEEETTDTLDEFDIDVQSDSDVQIVKKLKRSIIPKTMEEKGQFGPIPGVDVGMSWEYRKQISQAGGHRPLVAGIHGQPKRGAFSVVLSGGYEDDQDFGDTFIFTGSGGRDLSGNKRCAQQSKDQEFSGCNLALARNCYALLSENGGDAQDNWKYGNPVRVFRSYKSSKQSIYAPSFGIRYDGIYKIRKYWKERGLAGFYVWRYLFERDDVIPPPWTEEGYVSK</sequence>
<protein>
    <submittedName>
        <fullName evidence="5">DgyrCDS11338</fullName>
    </submittedName>
</protein>
<dbReference type="Gene3D" id="2.30.30.1150">
    <property type="match status" value="1"/>
</dbReference>
<dbReference type="InterPro" id="IPR045134">
    <property type="entry name" value="UHRF1/2-like"/>
</dbReference>
<comment type="caution">
    <text evidence="5">The sequence shown here is derived from an EMBL/GenBank/DDBJ whole genome shotgun (WGS) entry which is preliminary data.</text>
</comment>
<evidence type="ECO:0000256" key="2">
    <source>
        <dbReference type="PROSITE-ProRule" id="PRU00358"/>
    </source>
</evidence>
<dbReference type="SUPFAM" id="SSF88697">
    <property type="entry name" value="PUA domain-like"/>
    <property type="match status" value="1"/>
</dbReference>
<feature type="domain" description="YDG" evidence="4">
    <location>
        <begin position="393"/>
        <end position="556"/>
    </location>
</feature>
<dbReference type="SUPFAM" id="SSF57903">
    <property type="entry name" value="FYVE/PHD zinc finger"/>
    <property type="match status" value="1"/>
</dbReference>
<proteinExistence type="predicted"/>
<dbReference type="InterPro" id="IPR029071">
    <property type="entry name" value="Ubiquitin-like_domsf"/>
</dbReference>
<name>A0A7I8W5I9_9ANNE</name>
<dbReference type="PANTHER" id="PTHR14140:SF45">
    <property type="entry name" value="RING-TYPE E3 UBIQUITIN TRANSFERASE"/>
    <property type="match status" value="1"/>
</dbReference>
<dbReference type="SUPFAM" id="SSF54236">
    <property type="entry name" value="Ubiquitin-like"/>
    <property type="match status" value="1"/>
</dbReference>
<dbReference type="GO" id="GO:0061630">
    <property type="term" value="F:ubiquitin protein ligase activity"/>
    <property type="evidence" value="ECO:0007669"/>
    <property type="project" value="TreeGrafter"/>
</dbReference>
<dbReference type="InterPro" id="IPR003105">
    <property type="entry name" value="SRA_YDG"/>
</dbReference>
<dbReference type="PROSITE" id="PS50053">
    <property type="entry name" value="UBIQUITIN_2"/>
    <property type="match status" value="1"/>
</dbReference>
<evidence type="ECO:0000256" key="1">
    <source>
        <dbReference type="ARBA" id="ARBA00023242"/>
    </source>
</evidence>
<feature type="domain" description="Ubiquitin-like" evidence="3">
    <location>
        <begin position="1"/>
        <end position="67"/>
    </location>
</feature>
<dbReference type="OrthoDB" id="2270193at2759"/>
<keyword evidence="6" id="KW-1185">Reference proteome</keyword>
<organism evidence="5 6">
    <name type="scientific">Dimorphilus gyrociliatus</name>
    <dbReference type="NCBI Taxonomy" id="2664684"/>
    <lineage>
        <taxon>Eukaryota</taxon>
        <taxon>Metazoa</taxon>
        <taxon>Spiralia</taxon>
        <taxon>Lophotrochozoa</taxon>
        <taxon>Annelida</taxon>
        <taxon>Polychaeta</taxon>
        <taxon>Polychaeta incertae sedis</taxon>
        <taxon>Dinophilidae</taxon>
        <taxon>Dimorphilus</taxon>
    </lineage>
</organism>
<dbReference type="InterPro" id="IPR015947">
    <property type="entry name" value="PUA-like_sf"/>
</dbReference>
<dbReference type="GO" id="GO:0044027">
    <property type="term" value="P:negative regulation of gene expression via chromosomal CpG island methylation"/>
    <property type="evidence" value="ECO:0007669"/>
    <property type="project" value="TreeGrafter"/>
</dbReference>
<evidence type="ECO:0000313" key="5">
    <source>
        <dbReference type="EMBL" id="CAD5122943.1"/>
    </source>
</evidence>
<dbReference type="PANTHER" id="PTHR14140">
    <property type="entry name" value="E3 UBIQUITIN-PROTEIN LIGASE UHRF-RELATED"/>
    <property type="match status" value="1"/>
</dbReference>
<dbReference type="EMBL" id="CAJFCJ010000019">
    <property type="protein sequence ID" value="CAD5122943.1"/>
    <property type="molecule type" value="Genomic_DNA"/>
</dbReference>
<gene>
    <name evidence="5" type="ORF">DGYR_LOCUS10683</name>
</gene>
<keyword evidence="1 2" id="KW-0539">Nucleus</keyword>
<evidence type="ECO:0000259" key="4">
    <source>
        <dbReference type="PROSITE" id="PS51015"/>
    </source>
</evidence>
<dbReference type="InterPro" id="IPR036987">
    <property type="entry name" value="SRA-YDG_sf"/>
</dbReference>
<dbReference type="CDD" id="cd17039">
    <property type="entry name" value="Ubl_ubiquitin_like"/>
    <property type="match status" value="1"/>
</dbReference>
<dbReference type="Proteomes" id="UP000549394">
    <property type="component" value="Unassembled WGS sequence"/>
</dbReference>
<dbReference type="Pfam" id="PF02182">
    <property type="entry name" value="SAD_SRA"/>
    <property type="match status" value="1"/>
</dbReference>
<evidence type="ECO:0000313" key="6">
    <source>
        <dbReference type="Proteomes" id="UP000549394"/>
    </source>
</evidence>
<accession>A0A7I8W5I9</accession>
<dbReference type="PROSITE" id="PS51015">
    <property type="entry name" value="YDG"/>
    <property type="match status" value="1"/>
</dbReference>
<evidence type="ECO:0000259" key="3">
    <source>
        <dbReference type="PROSITE" id="PS50053"/>
    </source>
</evidence>
<comment type="subcellular location">
    <subcellularLocation>
        <location evidence="2">Nucleus</location>
    </subcellularLocation>
</comment>
<dbReference type="SMART" id="SM00466">
    <property type="entry name" value="SRA"/>
    <property type="match status" value="1"/>
</dbReference>
<dbReference type="InterPro" id="IPR011011">
    <property type="entry name" value="Znf_FYVE_PHD"/>
</dbReference>